<evidence type="ECO:0000313" key="2">
    <source>
        <dbReference type="EMBL" id="EGO22524.1"/>
    </source>
</evidence>
<keyword evidence="1" id="KW-0472">Membrane</keyword>
<dbReference type="KEGG" id="sla:SERLADRAFT_451363"/>
<evidence type="ECO:0000256" key="1">
    <source>
        <dbReference type="SAM" id="Phobius"/>
    </source>
</evidence>
<feature type="transmembrane region" description="Helical" evidence="1">
    <location>
        <begin position="48"/>
        <end position="70"/>
    </location>
</feature>
<protein>
    <recommendedName>
        <fullName evidence="3">CigA protein</fullName>
    </recommendedName>
</protein>
<dbReference type="GeneID" id="18816733"/>
<sequence length="537" mass="61365">MSTTSFQSPSVTLEKGSYRMRAPRRLYTPSKQRALKRLPDPLTQDKKLAILIVLLTSATLACFGTAYYLFTTRWRSKPVPPTLEHEADNFIQVVPYDTLQTRYAELRHDPHAKFLAYFPHSGFHNQRIAFENALVLSRLLNRTLLVTPVRLGDKPIRYVQFDTLRRFLSQSGKEGLFHCADVGTHVSTPEECLDYFDYTLIPWNWLVDLSEIRSRQSLLEVGNASTAWLQENLGISSKDTLTLRDTGPYDYRFLDSIMDISPSKDKYLHSVYIPTLARAQERLLQVGTLFGSSRLRLKLEASVSIRRDIRRSMAFANPALTGVADAIHDALGNSYIGAHLRVGDGHFQHEGETNARIIWWKLVHQVLKFDLQETLALERQLIDADGDDELEPPELLPDLPSLRVPHPPLPPFPEAFSFDLTCRGELHPVSPFARLNIPLFISTDSPEPKTDPVFSRFFNTFPCIFFLSDFHSETASLGRLRNEYDQVQMTKFLIPFMDAMVVANAREIVVTDGSTFSRFVQDVLWRTYHGFEIVQRG</sequence>
<reference evidence="2" key="1">
    <citation type="submission" date="2011-04" db="EMBL/GenBank/DDBJ databases">
        <title>Evolution of plant cell wall degrading machinery underlies the functional diversity of forest fungi.</title>
        <authorList>
            <consortium name="US DOE Joint Genome Institute (JGI-PGF)"/>
            <person name="Eastwood D.C."/>
            <person name="Floudas D."/>
            <person name="Binder M."/>
            <person name="Majcherczyk A."/>
            <person name="Schneider P."/>
            <person name="Aerts A."/>
            <person name="Asiegbu F.O."/>
            <person name="Baker S.E."/>
            <person name="Barry K."/>
            <person name="Bendiksby M."/>
            <person name="Blumentritt M."/>
            <person name="Coutinho P.M."/>
            <person name="Cullen D."/>
            <person name="Cullen D."/>
            <person name="Gathman A."/>
            <person name="Goodell B."/>
            <person name="Henrissat B."/>
            <person name="Ihrmark K."/>
            <person name="Kauserud H."/>
            <person name="Kohler A."/>
            <person name="LaButti K."/>
            <person name="Lapidus A."/>
            <person name="Lavin J.L."/>
            <person name="Lee Y.-H."/>
            <person name="Lindquist E."/>
            <person name="Lilly W."/>
            <person name="Lucas S."/>
            <person name="Morin E."/>
            <person name="Murat C."/>
            <person name="Oguiza J.A."/>
            <person name="Park J."/>
            <person name="Pisabarro A.G."/>
            <person name="Riley R."/>
            <person name="Rosling A."/>
            <person name="Salamov A."/>
            <person name="Schmidt O."/>
            <person name="Schmutz J."/>
            <person name="Skrede I."/>
            <person name="Stenlid J."/>
            <person name="Wiebenga A."/>
            <person name="Xie X."/>
            <person name="Kues U."/>
            <person name="Hibbett D.S."/>
            <person name="Hoffmeister D."/>
            <person name="Hogberg N."/>
            <person name="Martin F."/>
            <person name="Grigoriev I.V."/>
            <person name="Watkinson S.C."/>
        </authorList>
    </citation>
    <scope>NUCLEOTIDE SEQUENCE</scope>
    <source>
        <strain evidence="2">S7.9</strain>
    </source>
</reference>
<gene>
    <name evidence="2" type="ORF">SERLADRAFT_451363</name>
</gene>
<dbReference type="OrthoDB" id="1882547at2759"/>
<dbReference type="HOGENOM" id="CLU_021646_2_0_1"/>
<dbReference type="PANTHER" id="PTHR36050:SF1">
    <property type="entry name" value="O-FUCOSYLTRANSFERASE 30"/>
    <property type="match status" value="1"/>
</dbReference>
<keyword evidence="1" id="KW-0812">Transmembrane</keyword>
<accession>F8P2Z2</accession>
<dbReference type="AlphaFoldDB" id="F8P2Z2"/>
<dbReference type="EMBL" id="GL945437">
    <property type="protein sequence ID" value="EGO22524.1"/>
    <property type="molecule type" value="Genomic_DNA"/>
</dbReference>
<dbReference type="RefSeq" id="XP_007321062.1">
    <property type="nucleotide sequence ID" value="XM_007321000.1"/>
</dbReference>
<keyword evidence="1" id="KW-1133">Transmembrane helix</keyword>
<name>F8P2Z2_SERL9</name>
<proteinExistence type="predicted"/>
<organism>
    <name type="scientific">Serpula lacrymans var. lacrymans (strain S7.9)</name>
    <name type="common">Dry rot fungus</name>
    <dbReference type="NCBI Taxonomy" id="578457"/>
    <lineage>
        <taxon>Eukaryota</taxon>
        <taxon>Fungi</taxon>
        <taxon>Dikarya</taxon>
        <taxon>Basidiomycota</taxon>
        <taxon>Agaricomycotina</taxon>
        <taxon>Agaricomycetes</taxon>
        <taxon>Agaricomycetidae</taxon>
        <taxon>Boletales</taxon>
        <taxon>Coniophorineae</taxon>
        <taxon>Serpulaceae</taxon>
        <taxon>Serpula</taxon>
    </lineage>
</organism>
<dbReference type="Proteomes" id="UP000008064">
    <property type="component" value="Unassembled WGS sequence"/>
</dbReference>
<evidence type="ECO:0008006" key="3">
    <source>
        <dbReference type="Google" id="ProtNLM"/>
    </source>
</evidence>
<dbReference type="PANTHER" id="PTHR36050">
    <property type="entry name" value="O-FUCOSYLTRANSFERASE 30"/>
    <property type="match status" value="1"/>
</dbReference>